<dbReference type="RefSeq" id="WP_204498578.1">
    <property type="nucleotide sequence ID" value="NZ_JACJKJ010000001.1"/>
</dbReference>
<dbReference type="Gene3D" id="1.50.10.20">
    <property type="match status" value="1"/>
</dbReference>
<dbReference type="EMBL" id="JACJKJ010000001">
    <property type="protein sequence ID" value="MBM6804958.1"/>
    <property type="molecule type" value="Genomic_DNA"/>
</dbReference>
<dbReference type="InterPro" id="IPR014512">
    <property type="entry name" value="O_gly_hydro"/>
</dbReference>
<dbReference type="Proteomes" id="UP000782117">
    <property type="component" value="Unassembled WGS sequence"/>
</dbReference>
<name>A0ABS2F4L7_9BACE</name>
<dbReference type="PANTHER" id="PTHR47791:SF4">
    <property type="entry name" value="(PUTATIVE SECRETED PROTEIN)-RELATED"/>
    <property type="match status" value="1"/>
</dbReference>
<comment type="caution">
    <text evidence="2">The sequence shown here is derived from an EMBL/GenBank/DDBJ whole genome shotgun (WGS) entry which is preliminary data.</text>
</comment>
<evidence type="ECO:0000313" key="3">
    <source>
        <dbReference type="Proteomes" id="UP000782117"/>
    </source>
</evidence>
<sequence length="393" mass="45746">MKKVFYLLLLVFVLSSCGTKQSAREDIYLNRAEDFFQTVWSKYRVPQYGLFAEYYPNSYKPDLTYFQDSTYKAQETSFLWPMSGIFSAVNVLVECDSEKYSVYQDSMIMAVEKYYDNKRTPAGYQAYPVQFKKVDRYYDDNGLVGIDYVDAYKTSGNLTYLNKAKEVMTFIMSGWGNDWGGAVSWLEGHKDQKPACSNGKATVLSLKLYEATGDTTYLEQGKRFYNWMLEHLEDDSLHIIWNSWLTEKGEVQKHAYTYNTGTMIQSAVRLYKATKDEHYLNDAKRLAKGSFDFYVKYMENGVPYIADLPWFVVVLFRGYQELYEIDGNTKYIDAIINSADWAWTHARDKAGLLYNDWTGRAQESDKPKWLLDEACMVELYARIALIKGEMEKQ</sequence>
<feature type="signal peptide" evidence="1">
    <location>
        <begin position="1"/>
        <end position="22"/>
    </location>
</feature>
<dbReference type="InterPro" id="IPR008928">
    <property type="entry name" value="6-hairpin_glycosidase_sf"/>
</dbReference>
<protein>
    <submittedName>
        <fullName evidence="2">Glycosyl hydrolase family 76</fullName>
    </submittedName>
</protein>
<dbReference type="GO" id="GO:0016787">
    <property type="term" value="F:hydrolase activity"/>
    <property type="evidence" value="ECO:0007669"/>
    <property type="project" value="UniProtKB-KW"/>
</dbReference>
<keyword evidence="2" id="KW-0378">Hydrolase</keyword>
<accession>A0ABS2F4L7</accession>
<reference evidence="2 3" key="1">
    <citation type="journal article" date="2021" name="Sci. Rep.">
        <title>The distribution of antibiotic resistance genes in chicken gut microbiota commensals.</title>
        <authorList>
            <person name="Juricova H."/>
            <person name="Matiasovicova J."/>
            <person name="Kubasova T."/>
            <person name="Cejkova D."/>
            <person name="Rychlik I."/>
        </authorList>
    </citation>
    <scope>NUCLEOTIDE SEQUENCE [LARGE SCALE GENOMIC DNA]</scope>
    <source>
        <strain evidence="2 3">An768</strain>
    </source>
</reference>
<keyword evidence="3" id="KW-1185">Reference proteome</keyword>
<organism evidence="2 3">
    <name type="scientific">Bacteroides caecicola</name>
    <dbReference type="NCBI Taxonomy" id="1462569"/>
    <lineage>
        <taxon>Bacteria</taxon>
        <taxon>Pseudomonadati</taxon>
        <taxon>Bacteroidota</taxon>
        <taxon>Bacteroidia</taxon>
        <taxon>Bacteroidales</taxon>
        <taxon>Bacteroidaceae</taxon>
        <taxon>Bacteroides</taxon>
    </lineage>
</organism>
<dbReference type="Pfam" id="PF03663">
    <property type="entry name" value="Glyco_hydro_76"/>
    <property type="match status" value="1"/>
</dbReference>
<dbReference type="InterPro" id="IPR005198">
    <property type="entry name" value="Glyco_hydro_76"/>
</dbReference>
<dbReference type="SUPFAM" id="SSF48208">
    <property type="entry name" value="Six-hairpin glycosidases"/>
    <property type="match status" value="1"/>
</dbReference>
<dbReference type="InterPro" id="IPR053169">
    <property type="entry name" value="MUG_Protein"/>
</dbReference>
<gene>
    <name evidence="2" type="ORF">H6A24_00295</name>
</gene>
<dbReference type="PANTHER" id="PTHR47791">
    <property type="entry name" value="MEIOTICALLY UP-REGULATED GENE 191 PROTEIN"/>
    <property type="match status" value="1"/>
</dbReference>
<evidence type="ECO:0000256" key="1">
    <source>
        <dbReference type="SAM" id="SignalP"/>
    </source>
</evidence>
<keyword evidence="1" id="KW-0732">Signal</keyword>
<dbReference type="PIRSF" id="PIRSF021505">
    <property type="entry name" value="O_gly_hdrol"/>
    <property type="match status" value="1"/>
</dbReference>
<evidence type="ECO:0000313" key="2">
    <source>
        <dbReference type="EMBL" id="MBM6804958.1"/>
    </source>
</evidence>
<feature type="chain" id="PRO_5045598648" evidence="1">
    <location>
        <begin position="23"/>
        <end position="393"/>
    </location>
</feature>
<dbReference type="PROSITE" id="PS51257">
    <property type="entry name" value="PROKAR_LIPOPROTEIN"/>
    <property type="match status" value="1"/>
</dbReference>
<proteinExistence type="predicted"/>